<dbReference type="GO" id="GO:0005737">
    <property type="term" value="C:cytoplasm"/>
    <property type="evidence" value="ECO:0007669"/>
    <property type="project" value="TreeGrafter"/>
</dbReference>
<accession>A0A9W6NG81</accession>
<dbReference type="Proteomes" id="UP001143328">
    <property type="component" value="Unassembled WGS sequence"/>
</dbReference>
<dbReference type="SMART" id="SM01009">
    <property type="entry name" value="AlkA_N"/>
    <property type="match status" value="1"/>
</dbReference>
<dbReference type="InterPro" id="IPR051912">
    <property type="entry name" value="Alkylbase_DNA_Glycosylase/TA"/>
</dbReference>
<name>A0A9W6NG81_9PSED</name>
<dbReference type="AlphaFoldDB" id="A0A9W6NG81"/>
<dbReference type="Gene3D" id="1.10.340.30">
    <property type="entry name" value="Hypothetical protein, domain 2"/>
    <property type="match status" value="1"/>
</dbReference>
<comment type="catalytic activity">
    <reaction evidence="1">
        <text>Hydrolysis of alkylated DNA, releasing 3-methyladenine, 3-methylguanine, 7-methylguanine and 7-methyladenine.</text>
        <dbReference type="EC" id="3.2.2.21"/>
    </reaction>
</comment>
<dbReference type="PANTHER" id="PTHR43003:SF13">
    <property type="entry name" value="DNA-3-METHYLADENINE GLYCOSYLASE 2"/>
    <property type="match status" value="1"/>
</dbReference>
<dbReference type="RefSeq" id="WP_271195749.1">
    <property type="nucleotide sequence ID" value="NZ_BSFN01000006.1"/>
</dbReference>
<dbReference type="InterPro" id="IPR003265">
    <property type="entry name" value="HhH-GPD_domain"/>
</dbReference>
<dbReference type="EMBL" id="BSFN01000006">
    <property type="protein sequence ID" value="GLK89560.1"/>
    <property type="molecule type" value="Genomic_DNA"/>
</dbReference>
<dbReference type="InterPro" id="IPR010316">
    <property type="entry name" value="AlkA_N"/>
</dbReference>
<reference evidence="7" key="2">
    <citation type="submission" date="2023-01" db="EMBL/GenBank/DDBJ databases">
        <authorList>
            <person name="Sun Q."/>
            <person name="Evtushenko L."/>
        </authorList>
    </citation>
    <scope>NUCLEOTIDE SEQUENCE</scope>
    <source>
        <strain evidence="7">VKM B-2935</strain>
    </source>
</reference>
<feature type="domain" description="HhH-GPD" evidence="5">
    <location>
        <begin position="134"/>
        <end position="292"/>
    </location>
</feature>
<evidence type="ECO:0000256" key="4">
    <source>
        <dbReference type="ARBA" id="ARBA00023204"/>
    </source>
</evidence>
<dbReference type="EC" id="3.2.2.21" evidence="2"/>
<keyword evidence="3" id="KW-0227">DNA damage</keyword>
<evidence type="ECO:0000256" key="2">
    <source>
        <dbReference type="ARBA" id="ARBA00012000"/>
    </source>
</evidence>
<dbReference type="CDD" id="cd00056">
    <property type="entry name" value="ENDO3c"/>
    <property type="match status" value="1"/>
</dbReference>
<dbReference type="SUPFAM" id="SSF48150">
    <property type="entry name" value="DNA-glycosylase"/>
    <property type="match status" value="1"/>
</dbReference>
<keyword evidence="8" id="KW-1185">Reference proteome</keyword>
<dbReference type="GO" id="GO:0006307">
    <property type="term" value="P:DNA alkylation repair"/>
    <property type="evidence" value="ECO:0007669"/>
    <property type="project" value="TreeGrafter"/>
</dbReference>
<dbReference type="GO" id="GO:0032993">
    <property type="term" value="C:protein-DNA complex"/>
    <property type="evidence" value="ECO:0007669"/>
    <property type="project" value="TreeGrafter"/>
</dbReference>
<dbReference type="Gene3D" id="1.10.1670.10">
    <property type="entry name" value="Helix-hairpin-Helix base-excision DNA repair enzymes (C-terminal)"/>
    <property type="match status" value="1"/>
</dbReference>
<dbReference type="GO" id="GO:0008725">
    <property type="term" value="F:DNA-3-methyladenine glycosylase activity"/>
    <property type="evidence" value="ECO:0007669"/>
    <property type="project" value="TreeGrafter"/>
</dbReference>
<dbReference type="Pfam" id="PF00730">
    <property type="entry name" value="HhH-GPD"/>
    <property type="match status" value="1"/>
</dbReference>
<dbReference type="Pfam" id="PF06029">
    <property type="entry name" value="AlkA_N"/>
    <property type="match status" value="1"/>
</dbReference>
<evidence type="ECO:0000313" key="8">
    <source>
        <dbReference type="Proteomes" id="UP001143328"/>
    </source>
</evidence>
<evidence type="ECO:0000256" key="1">
    <source>
        <dbReference type="ARBA" id="ARBA00000086"/>
    </source>
</evidence>
<dbReference type="SMART" id="SM00478">
    <property type="entry name" value="ENDO3c"/>
    <property type="match status" value="1"/>
</dbReference>
<dbReference type="PANTHER" id="PTHR43003">
    <property type="entry name" value="DNA-3-METHYLADENINE GLYCOSYLASE"/>
    <property type="match status" value="1"/>
</dbReference>
<dbReference type="GO" id="GO:0032131">
    <property type="term" value="F:alkylated DNA binding"/>
    <property type="evidence" value="ECO:0007669"/>
    <property type="project" value="TreeGrafter"/>
</dbReference>
<dbReference type="GO" id="GO:0043916">
    <property type="term" value="F:DNA-7-methylguanine glycosylase activity"/>
    <property type="evidence" value="ECO:0007669"/>
    <property type="project" value="TreeGrafter"/>
</dbReference>
<dbReference type="InterPro" id="IPR011257">
    <property type="entry name" value="DNA_glycosylase"/>
</dbReference>
<keyword evidence="4" id="KW-0234">DNA repair</keyword>
<sequence length="296" mass="32424">MNTHPTTVLLPYVAPWNWQQFHAYFSLRCLPDMERVSEHGYRRTFRIGEVSGWFALRHLPEQGALELTVSPSAAALLPLLAARVERMFDLNTDTTLIARHLSQDPQLTALVARYPGLRIPTAFDPFEQAVRAIVGQQVTVKAAVTIVGRLVKRLGEDVADAPEDGPSRLFPTPLAIAEANLDGIGMPGKRVATLQGFARALTDGSLALHADEGVDDLIERLCALPGIGPWTAQYIALRAFGVADAFPASDLGLLKARLWGSAGISARALTAQAEAWRPWRAYAAMYLWQSYAEPEE</sequence>
<organism evidence="7 8">
    <name type="scientific">Pseudomonas turukhanskensis</name>
    <dbReference type="NCBI Taxonomy" id="1806536"/>
    <lineage>
        <taxon>Bacteria</taxon>
        <taxon>Pseudomonadati</taxon>
        <taxon>Pseudomonadota</taxon>
        <taxon>Gammaproteobacteria</taxon>
        <taxon>Pseudomonadales</taxon>
        <taxon>Pseudomonadaceae</taxon>
        <taxon>Pseudomonas</taxon>
    </lineage>
</organism>
<dbReference type="Gene3D" id="3.30.310.20">
    <property type="entry name" value="DNA-3-methyladenine glycosylase AlkA, N-terminal domain"/>
    <property type="match status" value="1"/>
</dbReference>
<dbReference type="InterPro" id="IPR023170">
    <property type="entry name" value="HhH_base_excis_C"/>
</dbReference>
<evidence type="ECO:0000259" key="5">
    <source>
        <dbReference type="SMART" id="SM00478"/>
    </source>
</evidence>
<comment type="caution">
    <text evidence="7">The sequence shown here is derived from an EMBL/GenBank/DDBJ whole genome shotgun (WGS) entry which is preliminary data.</text>
</comment>
<evidence type="ECO:0000313" key="7">
    <source>
        <dbReference type="EMBL" id="GLK89560.1"/>
    </source>
</evidence>
<feature type="domain" description="DNA-3-methyladenine glycosylase AlkA N-terminal" evidence="6">
    <location>
        <begin position="7"/>
        <end position="124"/>
    </location>
</feature>
<evidence type="ECO:0000256" key="3">
    <source>
        <dbReference type="ARBA" id="ARBA00022763"/>
    </source>
</evidence>
<dbReference type="InterPro" id="IPR037046">
    <property type="entry name" value="AlkA_N_sf"/>
</dbReference>
<proteinExistence type="predicted"/>
<dbReference type="GO" id="GO:0006285">
    <property type="term" value="P:base-excision repair, AP site formation"/>
    <property type="evidence" value="ECO:0007669"/>
    <property type="project" value="TreeGrafter"/>
</dbReference>
<dbReference type="SUPFAM" id="SSF55945">
    <property type="entry name" value="TATA-box binding protein-like"/>
    <property type="match status" value="1"/>
</dbReference>
<reference evidence="7" key="1">
    <citation type="journal article" date="2014" name="Int. J. Syst. Evol. Microbiol.">
        <title>Complete genome sequence of Corynebacterium casei LMG S-19264T (=DSM 44701T), isolated from a smear-ripened cheese.</title>
        <authorList>
            <consortium name="US DOE Joint Genome Institute (JGI-PGF)"/>
            <person name="Walter F."/>
            <person name="Albersmeier A."/>
            <person name="Kalinowski J."/>
            <person name="Ruckert C."/>
        </authorList>
    </citation>
    <scope>NUCLEOTIDE SEQUENCE</scope>
    <source>
        <strain evidence="7">VKM B-2935</strain>
    </source>
</reference>
<evidence type="ECO:0000259" key="6">
    <source>
        <dbReference type="SMART" id="SM01009"/>
    </source>
</evidence>
<protein>
    <recommendedName>
        <fullName evidence="2">DNA-3-methyladenine glycosylase II</fullName>
        <ecNumber evidence="2">3.2.2.21</ecNumber>
    </recommendedName>
</protein>
<gene>
    <name evidence="7" type="primary">alkA</name>
    <name evidence="7" type="ORF">GCM10017655_26220</name>
</gene>